<dbReference type="PATRIC" id="fig|224013.5.peg.4321"/>
<dbReference type="RefSeq" id="WP_062294839.1">
    <property type="nucleotide sequence ID" value="NZ_CP012036.1"/>
</dbReference>
<dbReference type="EMBL" id="CP012036">
    <property type="protein sequence ID" value="ALF54317.1"/>
    <property type="molecule type" value="Genomic_DNA"/>
</dbReference>
<organism evidence="1 2">
    <name type="scientific">Nostoc piscinale CENA21</name>
    <dbReference type="NCBI Taxonomy" id="224013"/>
    <lineage>
        <taxon>Bacteria</taxon>
        <taxon>Bacillati</taxon>
        <taxon>Cyanobacteriota</taxon>
        <taxon>Cyanophyceae</taxon>
        <taxon>Nostocales</taxon>
        <taxon>Nostocaceae</taxon>
        <taxon>Nostoc</taxon>
    </lineage>
</organism>
<protein>
    <submittedName>
        <fullName evidence="1">Uncharacterized protein</fullName>
    </submittedName>
</protein>
<gene>
    <name evidence="1" type="ORF">ACX27_18080</name>
</gene>
<evidence type="ECO:0000313" key="2">
    <source>
        <dbReference type="Proteomes" id="UP000062645"/>
    </source>
</evidence>
<dbReference type="AlphaFoldDB" id="A0A0M3V5V2"/>
<dbReference type="Proteomes" id="UP000062645">
    <property type="component" value="Chromosome"/>
</dbReference>
<name>A0A0M3V5V2_9NOSO</name>
<dbReference type="KEGG" id="npz:ACX27_18080"/>
<reference evidence="2" key="1">
    <citation type="submission" date="2015-07" db="EMBL/GenBank/DDBJ databases">
        <title>Genome Of Nitrogen-Fixing Cyanobacterium Nostoc piscinale CENA21 From Solimoes/Amazon River Floodplain Sediments And Comparative Genomics To Uncover Biosynthetic Natural Products Potential.</title>
        <authorList>
            <person name="Leao T.F."/>
            <person name="Leao P.N."/>
            <person name="Guimaraes P.I."/>
            <person name="de Melo A.G.C."/>
            <person name="Ramos R.T.J."/>
            <person name="Silva A."/>
            <person name="Fiore M.F."/>
            <person name="Schneider M.P.C."/>
        </authorList>
    </citation>
    <scope>NUCLEOTIDE SEQUENCE [LARGE SCALE GENOMIC DNA]</scope>
    <source>
        <strain evidence="2">CENA21</strain>
    </source>
</reference>
<sequence>MKPQNKALSAKKEIADVNRDNVKEFEVMREQALAMREEAKLMFNQAKVMREGAKVMRKRV</sequence>
<evidence type="ECO:0000313" key="1">
    <source>
        <dbReference type="EMBL" id="ALF54317.1"/>
    </source>
</evidence>
<reference evidence="1 2" key="2">
    <citation type="journal article" date="2016" name="Genome Announc.">
        <title>Draft Genome Sequence of the N2-Fixing Cyanobacterium Nostoc piscinale CENA21, Isolated from the Brazilian Amazon Floodplain.</title>
        <authorList>
            <person name="Leao T."/>
            <person name="Guimaraes P.I."/>
            <person name="de Melo A.G."/>
            <person name="Ramos R.T."/>
            <person name="Leao P.N."/>
            <person name="Silva A."/>
            <person name="Fiore M.F."/>
            <person name="Schneider M.P."/>
        </authorList>
    </citation>
    <scope>NUCLEOTIDE SEQUENCE [LARGE SCALE GENOMIC DNA]</scope>
    <source>
        <strain evidence="1 2">CENA21</strain>
    </source>
</reference>
<accession>A0A0M3V5V2</accession>
<proteinExistence type="predicted"/>
<keyword evidence="2" id="KW-1185">Reference proteome</keyword>